<gene>
    <name evidence="6" type="ORF">PC110_g8915</name>
    <name evidence="1" type="ORF">PC113_g6909</name>
    <name evidence="3" type="ORF">PC115_g5891</name>
    <name evidence="2" type="ORF">PC117_g26439</name>
    <name evidence="4" type="ORF">PC118_g23849</name>
    <name evidence="5" type="ORF">PC129_g4904</name>
</gene>
<dbReference type="EMBL" id="RCMG01000146">
    <property type="protein sequence ID" value="KAG2861731.1"/>
    <property type="molecule type" value="Genomic_DNA"/>
</dbReference>
<dbReference type="EMBL" id="RCMK01002456">
    <property type="protein sequence ID" value="KAG2881161.1"/>
    <property type="molecule type" value="Genomic_DNA"/>
</dbReference>
<reference evidence="6 7" key="1">
    <citation type="submission" date="2018-01" db="EMBL/GenBank/DDBJ databases">
        <title>Draft genome of the strawberry crown rot pathogen Phytophthora cactorum.</title>
        <authorList>
            <person name="Armitage A.D."/>
            <person name="Lysoe E."/>
            <person name="Nellist C.F."/>
            <person name="Harrison R.J."/>
            <person name="Brurberg M.B."/>
        </authorList>
    </citation>
    <scope>NUCLEOTIDE SEQUENCE [LARGE SCALE GENOMIC DNA]</scope>
    <source>
        <strain evidence="6 7">10300</strain>
    </source>
</reference>
<evidence type="ECO:0000313" key="2">
    <source>
        <dbReference type="EMBL" id="KAG2881161.1"/>
    </source>
</evidence>
<dbReference type="OrthoDB" id="129741at2759"/>
<dbReference type="Proteomes" id="UP000735874">
    <property type="component" value="Unassembled WGS sequence"/>
</dbReference>
<dbReference type="Proteomes" id="UP000736787">
    <property type="component" value="Unassembled WGS sequence"/>
</dbReference>
<sequence length="107" mass="12264">MTEWILAENLHQREIEDRLRFFHFINNGEQINKEDKAEDSCNGRTYKEAVDGEIPGAAGAHDAAEAQRLYDLCVQPAPVLSLPRTRKEEEDKAVLMILNHELEIPYS</sequence>
<evidence type="ECO:0000313" key="4">
    <source>
        <dbReference type="EMBL" id="KAG2957797.1"/>
    </source>
</evidence>
<evidence type="ECO:0000313" key="6">
    <source>
        <dbReference type="EMBL" id="RAW34774.1"/>
    </source>
</evidence>
<dbReference type="Proteomes" id="UP000697107">
    <property type="component" value="Unassembled WGS sequence"/>
</dbReference>
<dbReference type="EMBL" id="RCMV01000112">
    <property type="protein sequence ID" value="KAG3224448.1"/>
    <property type="molecule type" value="Genomic_DNA"/>
</dbReference>
<evidence type="ECO:0000313" key="5">
    <source>
        <dbReference type="EMBL" id="KAG3224448.1"/>
    </source>
</evidence>
<dbReference type="Proteomes" id="UP000760860">
    <property type="component" value="Unassembled WGS sequence"/>
</dbReference>
<dbReference type="EMBL" id="MJFZ01000189">
    <property type="protein sequence ID" value="RAW34774.1"/>
    <property type="molecule type" value="Genomic_DNA"/>
</dbReference>
<keyword evidence="7" id="KW-1185">Reference proteome</keyword>
<proteinExistence type="predicted"/>
<dbReference type="EMBL" id="RCMI01000126">
    <property type="protein sequence ID" value="KAG2932072.1"/>
    <property type="molecule type" value="Genomic_DNA"/>
</dbReference>
<dbReference type="Proteomes" id="UP000251314">
    <property type="component" value="Unassembled WGS sequence"/>
</dbReference>
<dbReference type="Proteomes" id="UP000774804">
    <property type="component" value="Unassembled WGS sequence"/>
</dbReference>
<protein>
    <submittedName>
        <fullName evidence="6">Uncharacterized protein</fullName>
    </submittedName>
</protein>
<dbReference type="VEuPathDB" id="FungiDB:PC110_g8915"/>
<evidence type="ECO:0000313" key="7">
    <source>
        <dbReference type="Proteomes" id="UP000251314"/>
    </source>
</evidence>
<organism evidence="6 7">
    <name type="scientific">Phytophthora cactorum</name>
    <dbReference type="NCBI Taxonomy" id="29920"/>
    <lineage>
        <taxon>Eukaryota</taxon>
        <taxon>Sar</taxon>
        <taxon>Stramenopiles</taxon>
        <taxon>Oomycota</taxon>
        <taxon>Peronosporomycetes</taxon>
        <taxon>Peronosporales</taxon>
        <taxon>Peronosporaceae</taxon>
        <taxon>Phytophthora</taxon>
    </lineage>
</organism>
<evidence type="ECO:0000313" key="3">
    <source>
        <dbReference type="EMBL" id="KAG2932072.1"/>
    </source>
</evidence>
<evidence type="ECO:0000313" key="1">
    <source>
        <dbReference type="EMBL" id="KAG2861731.1"/>
    </source>
</evidence>
<reference evidence="5" key="2">
    <citation type="submission" date="2018-05" db="EMBL/GenBank/DDBJ databases">
        <title>Effector identification in a new, highly contiguous assembly of the strawberry crown rot pathogen Phytophthora cactorum.</title>
        <authorList>
            <person name="Armitage A.D."/>
            <person name="Nellist C.F."/>
            <person name="Bates H."/>
            <person name="Vickerstaff R.J."/>
            <person name="Harrison R.J."/>
        </authorList>
    </citation>
    <scope>NUCLEOTIDE SEQUENCE</scope>
    <source>
        <strain evidence="1">15-7</strain>
        <strain evidence="3">4032</strain>
        <strain evidence="2">4040</strain>
        <strain evidence="4">P415</strain>
        <strain evidence="5">P421</strain>
    </source>
</reference>
<dbReference type="AlphaFoldDB" id="A0A329SDB1"/>
<name>A0A329SDB1_9STRA</name>
<accession>A0A329SDB1</accession>
<dbReference type="EMBL" id="RCML01002476">
    <property type="protein sequence ID" value="KAG2957797.1"/>
    <property type="molecule type" value="Genomic_DNA"/>
</dbReference>
<comment type="caution">
    <text evidence="6">The sequence shown here is derived from an EMBL/GenBank/DDBJ whole genome shotgun (WGS) entry which is preliminary data.</text>
</comment>